<feature type="signal peptide" evidence="1">
    <location>
        <begin position="1"/>
        <end position="22"/>
    </location>
</feature>
<keyword evidence="3" id="KW-1185">Reference proteome</keyword>
<dbReference type="NCBIfam" id="TIGR01200">
    <property type="entry name" value="GLPGLI"/>
    <property type="match status" value="1"/>
</dbReference>
<dbReference type="eggNOG" id="ENOG502Z8ZW">
    <property type="taxonomic scope" value="Bacteria"/>
</dbReference>
<evidence type="ECO:0000256" key="1">
    <source>
        <dbReference type="SAM" id="SignalP"/>
    </source>
</evidence>
<gene>
    <name evidence="2" type="ORF">BZARG_1695</name>
</gene>
<keyword evidence="1" id="KW-0732">Signal</keyword>
<name>G2EEY1_9FLAO</name>
<dbReference type="AlphaFoldDB" id="G2EEY1"/>
<dbReference type="EMBL" id="AFXZ01000036">
    <property type="protein sequence ID" value="EGV43071.2"/>
    <property type="molecule type" value="Genomic_DNA"/>
</dbReference>
<sequence length="251" mass="28852">MRNLVYYVFILFVYFNSSFSFAQSNYFSGTVTYSVSLEPFYNQMEERYKNESNKTALQYLTPIVKTASNFTCNLIYKGQQSKFSVDNGMALGDNERLALLAQAMIAKGIYYTNLITGKQMLHVNRTKNTFVESDLNTFEWQLTKDMKKIGDYVCYKAIAYQELENIGEVKITVWYTPQIPIAFGPKEYVGNLPGLVLEYEDNVVHFTASKIVLNPKEVITINWPKGKTISKEDYQKQNSDSFSTLKENSGR</sequence>
<dbReference type="OrthoDB" id="1068986at2"/>
<protein>
    <submittedName>
        <fullName evidence="2">GLPGLI family protein</fullName>
    </submittedName>
</protein>
<dbReference type="RefSeq" id="WP_050807302.1">
    <property type="nucleotide sequence ID" value="NZ_AFXZ01000036.1"/>
</dbReference>
<dbReference type="STRING" id="1046627.BZARG_1695"/>
<feature type="chain" id="PRO_5020229158" evidence="1">
    <location>
        <begin position="23"/>
        <end position="251"/>
    </location>
</feature>
<evidence type="ECO:0000313" key="2">
    <source>
        <dbReference type="EMBL" id="EGV43071.2"/>
    </source>
</evidence>
<dbReference type="InterPro" id="IPR005901">
    <property type="entry name" value="GLPGLI"/>
</dbReference>
<dbReference type="Pfam" id="PF09697">
    <property type="entry name" value="Porph_ging"/>
    <property type="match status" value="1"/>
</dbReference>
<comment type="caution">
    <text evidence="2">The sequence shown here is derived from an EMBL/GenBank/DDBJ whole genome shotgun (WGS) entry which is preliminary data.</text>
</comment>
<reference evidence="2 3" key="1">
    <citation type="journal article" date="2008" name="Int. J. Syst. Evol. Microbiol.">
        <title>Bizionia argentinensis sp. nov., isolated from surface marine water in Antarctica.</title>
        <authorList>
            <person name="Bercovich A."/>
            <person name="Vazquez S.C."/>
            <person name="Yankilevich P."/>
            <person name="Coria S.H."/>
            <person name="Foti M."/>
            <person name="Hernandez E."/>
            <person name="Vidal A."/>
            <person name="Ruberto L."/>
            <person name="Melo C."/>
            <person name="Marenssi S."/>
            <person name="Criscuolo M."/>
            <person name="Memoli M."/>
            <person name="Arguelles M."/>
            <person name="Mac Cormack W.P."/>
        </authorList>
    </citation>
    <scope>NUCLEOTIDE SEQUENCE [LARGE SCALE GENOMIC DNA]</scope>
    <source>
        <strain evidence="2 3">JUB59</strain>
    </source>
</reference>
<proteinExistence type="predicted"/>
<dbReference type="Proteomes" id="UP000003730">
    <property type="component" value="Unassembled WGS sequence"/>
</dbReference>
<organism evidence="2 3">
    <name type="scientific">Bizionia argentinensis JUB59</name>
    <dbReference type="NCBI Taxonomy" id="1046627"/>
    <lineage>
        <taxon>Bacteria</taxon>
        <taxon>Pseudomonadati</taxon>
        <taxon>Bacteroidota</taxon>
        <taxon>Flavobacteriia</taxon>
        <taxon>Flavobacteriales</taxon>
        <taxon>Flavobacteriaceae</taxon>
        <taxon>Bizionia</taxon>
    </lineage>
</organism>
<evidence type="ECO:0000313" key="3">
    <source>
        <dbReference type="Proteomes" id="UP000003730"/>
    </source>
</evidence>
<accession>G2EEY1</accession>